<organism evidence="3 4">
    <name type="scientific">Jannaschia rubra</name>
    <dbReference type="NCBI Taxonomy" id="282197"/>
    <lineage>
        <taxon>Bacteria</taxon>
        <taxon>Pseudomonadati</taxon>
        <taxon>Pseudomonadota</taxon>
        <taxon>Alphaproteobacteria</taxon>
        <taxon>Rhodobacterales</taxon>
        <taxon>Roseobacteraceae</taxon>
        <taxon>Jannaschia</taxon>
    </lineage>
</organism>
<dbReference type="Pfam" id="PF02515">
    <property type="entry name" value="CoA_transf_3"/>
    <property type="match status" value="1"/>
</dbReference>
<proteinExistence type="predicted"/>
<dbReference type="Gene3D" id="3.30.1540.10">
    <property type="entry name" value="formyl-coa transferase, domain 3"/>
    <property type="match status" value="1"/>
</dbReference>
<feature type="region of interest" description="Disordered" evidence="2">
    <location>
        <begin position="357"/>
        <end position="377"/>
    </location>
</feature>
<evidence type="ECO:0000313" key="3">
    <source>
        <dbReference type="EMBL" id="CTQ31266.1"/>
    </source>
</evidence>
<keyword evidence="1 3" id="KW-0808">Transferase</keyword>
<dbReference type="Gene3D" id="3.40.50.10540">
    <property type="entry name" value="Crotonobetainyl-coa:carnitine coa-transferase, domain 1"/>
    <property type="match status" value="1"/>
</dbReference>
<protein>
    <submittedName>
        <fullName evidence="3">Succinyl-CoA:(R)-benzylsuccinate CoA-transferase subunit BbsF</fullName>
        <ecNumber evidence="3">2.8.3.15</ecNumber>
    </submittedName>
</protein>
<sequence length="377" mass="39300">MAQGPLDGIVVVAIEQAVAAPYCTSRLADAGARVIKVERPEGDFARGYDTAAAGESSYFVWLNRGKQSIALDFDDPSDRDLLLSMTDAADVVVQNLRPGTLERRGLGPDALRARNPRLIACTISGYGETGPYAARKAYDLLIQADSGLCSVTGGPEAPARVGISVVDIATGAAAQAAILEALIARGHSGAGADIRLSMFDVIADWLAVPFLHAAAGKAPRRAGLAHPSISPYGVFRTRDGRELLIAVQNDREWAALCTMVLARPGMVADPEVATNTARVRNRDRVDAAVAKALAAEDFAPMSARLAAAGIAFAGVNDMAGLIAHPHLATSRVETPGGAGVALPAPPARFDGARRMDRARAPALDGDGPAIRAEFAPR</sequence>
<dbReference type="Proteomes" id="UP000048908">
    <property type="component" value="Unassembled WGS sequence"/>
</dbReference>
<dbReference type="EC" id="2.8.3.15" evidence="3"/>
<dbReference type="EMBL" id="CXPG01000005">
    <property type="protein sequence ID" value="CTQ31266.1"/>
    <property type="molecule type" value="Genomic_DNA"/>
</dbReference>
<accession>A0A0M6XJC9</accession>
<reference evidence="3 4" key="1">
    <citation type="submission" date="2015-07" db="EMBL/GenBank/DDBJ databases">
        <authorList>
            <person name="Noorani M."/>
        </authorList>
    </citation>
    <scope>NUCLEOTIDE SEQUENCE [LARGE SCALE GENOMIC DNA]</scope>
    <source>
        <strain evidence="3 4">CECT 5088</strain>
    </source>
</reference>
<evidence type="ECO:0000256" key="1">
    <source>
        <dbReference type="ARBA" id="ARBA00022679"/>
    </source>
</evidence>
<dbReference type="OrthoDB" id="7208981at2"/>
<evidence type="ECO:0000313" key="4">
    <source>
        <dbReference type="Proteomes" id="UP000048908"/>
    </source>
</evidence>
<dbReference type="InterPro" id="IPR044855">
    <property type="entry name" value="CoA-Trfase_III_dom3_sf"/>
</dbReference>
<dbReference type="AlphaFoldDB" id="A0A0M6XJC9"/>
<dbReference type="GO" id="GO:0033877">
    <property type="term" value="F:succinyl-CoA:(R)-benzylsuccinate CoA-transferase activity"/>
    <property type="evidence" value="ECO:0007669"/>
    <property type="project" value="UniProtKB-EC"/>
</dbReference>
<keyword evidence="4" id="KW-1185">Reference proteome</keyword>
<dbReference type="PANTHER" id="PTHR48207">
    <property type="entry name" value="SUCCINATE--HYDROXYMETHYLGLUTARATE COA-TRANSFERASE"/>
    <property type="match status" value="1"/>
</dbReference>
<evidence type="ECO:0000256" key="2">
    <source>
        <dbReference type="SAM" id="MobiDB-lite"/>
    </source>
</evidence>
<dbReference type="SUPFAM" id="SSF89796">
    <property type="entry name" value="CoA-transferase family III (CaiB/BaiF)"/>
    <property type="match status" value="1"/>
</dbReference>
<dbReference type="InterPro" id="IPR050483">
    <property type="entry name" value="CoA-transferase_III_domain"/>
</dbReference>
<dbReference type="InterPro" id="IPR023606">
    <property type="entry name" value="CoA-Trfase_III_dom_1_sf"/>
</dbReference>
<dbReference type="STRING" id="282197.SAMN04488517_101761"/>
<dbReference type="PANTHER" id="PTHR48207:SF3">
    <property type="entry name" value="SUCCINATE--HYDROXYMETHYLGLUTARATE COA-TRANSFERASE"/>
    <property type="match status" value="1"/>
</dbReference>
<dbReference type="RefSeq" id="WP_055680781.1">
    <property type="nucleotide sequence ID" value="NZ_CXPG01000005.1"/>
</dbReference>
<gene>
    <name evidence="3" type="primary">bbsF_1</name>
    <name evidence="3" type="ORF">JAN5088_00020</name>
</gene>
<dbReference type="InterPro" id="IPR003673">
    <property type="entry name" value="CoA-Trfase_fam_III"/>
</dbReference>
<name>A0A0M6XJC9_9RHOB</name>